<evidence type="ECO:0000256" key="2">
    <source>
        <dbReference type="SAM" id="MobiDB-lite"/>
    </source>
</evidence>
<dbReference type="GO" id="GO:0019888">
    <property type="term" value="F:protein phosphatase regulator activity"/>
    <property type="evidence" value="ECO:0007669"/>
    <property type="project" value="InterPro"/>
</dbReference>
<feature type="compositionally biased region" description="Basic and acidic residues" evidence="2">
    <location>
        <begin position="315"/>
        <end position="324"/>
    </location>
</feature>
<feature type="compositionally biased region" description="Low complexity" evidence="2">
    <location>
        <begin position="300"/>
        <end position="314"/>
    </location>
</feature>
<feature type="compositionally biased region" description="Basic and acidic residues" evidence="2">
    <location>
        <begin position="232"/>
        <end position="252"/>
    </location>
</feature>
<accession>A0A6G1FR16</accession>
<dbReference type="PANTHER" id="PTHR16487">
    <property type="entry name" value="PPP4R2-RELATED PROTEIN"/>
    <property type="match status" value="1"/>
</dbReference>
<dbReference type="OrthoDB" id="341898at2759"/>
<dbReference type="InterPro" id="IPR015267">
    <property type="entry name" value="PPP4R2"/>
</dbReference>
<protein>
    <recommendedName>
        <fullName evidence="6">PPP4R2-domain-containing protein</fullName>
    </recommendedName>
</protein>
<keyword evidence="4" id="KW-1185">Reference proteome</keyword>
<dbReference type="PANTHER" id="PTHR16487:SF0">
    <property type="entry name" value="PROTEIN PHOSPHATASE 4 REGULATORY SUBUNIT 2-RELATED"/>
    <property type="match status" value="1"/>
</dbReference>
<feature type="compositionally biased region" description="Low complexity" evidence="2">
    <location>
        <begin position="281"/>
        <end position="291"/>
    </location>
</feature>
<comment type="similarity">
    <text evidence="1">Belongs to the PPP4R2 family.</text>
</comment>
<dbReference type="GeneID" id="54420984"/>
<dbReference type="GO" id="GO:0005634">
    <property type="term" value="C:nucleus"/>
    <property type="evidence" value="ECO:0007669"/>
    <property type="project" value="TreeGrafter"/>
</dbReference>
<organism evidence="3">
    <name type="scientific">Eremomyces bilateralis CBS 781.70</name>
    <dbReference type="NCBI Taxonomy" id="1392243"/>
    <lineage>
        <taxon>Eukaryota</taxon>
        <taxon>Fungi</taxon>
        <taxon>Dikarya</taxon>
        <taxon>Ascomycota</taxon>
        <taxon>Pezizomycotina</taxon>
        <taxon>Dothideomycetes</taxon>
        <taxon>Dothideomycetes incertae sedis</taxon>
        <taxon>Eremomycetales</taxon>
        <taxon>Eremomycetaceae</taxon>
        <taxon>Eremomyces</taxon>
    </lineage>
</organism>
<dbReference type="Pfam" id="PF09184">
    <property type="entry name" value="PPP4R2"/>
    <property type="match status" value="1"/>
</dbReference>
<feature type="region of interest" description="Disordered" evidence="2">
    <location>
        <begin position="126"/>
        <end position="160"/>
    </location>
</feature>
<name>A0A6G1FR16_9PEZI</name>
<evidence type="ECO:0000256" key="1">
    <source>
        <dbReference type="ARBA" id="ARBA00009207"/>
    </source>
</evidence>
<dbReference type="Proteomes" id="UP000504638">
    <property type="component" value="Unplaced"/>
</dbReference>
<feature type="compositionally biased region" description="Low complexity" evidence="2">
    <location>
        <begin position="131"/>
        <end position="141"/>
    </location>
</feature>
<reference evidence="5" key="2">
    <citation type="submission" date="2020-04" db="EMBL/GenBank/DDBJ databases">
        <authorList>
            <consortium name="NCBI Genome Project"/>
        </authorList>
    </citation>
    <scope>NUCLEOTIDE SEQUENCE</scope>
    <source>
        <strain evidence="5">CBS 781.70</strain>
    </source>
</reference>
<feature type="region of interest" description="Disordered" evidence="2">
    <location>
        <begin position="232"/>
        <end position="324"/>
    </location>
</feature>
<dbReference type="AlphaFoldDB" id="A0A6G1FR16"/>
<dbReference type="GO" id="GO:0030289">
    <property type="term" value="C:protein phosphatase 4 complex"/>
    <property type="evidence" value="ECO:0007669"/>
    <property type="project" value="InterPro"/>
</dbReference>
<gene>
    <name evidence="3 5" type="ORF">P152DRAFT_462792</name>
</gene>
<dbReference type="RefSeq" id="XP_033529848.1">
    <property type="nucleotide sequence ID" value="XM_033680414.1"/>
</dbReference>
<evidence type="ECO:0000313" key="4">
    <source>
        <dbReference type="Proteomes" id="UP000504638"/>
    </source>
</evidence>
<sequence length="324" mass="33855">MAAPDLSSQATTDLTILPSELHNLYFSIRRTLTTAFWKYPPHTIQRLAELLLKPRAHYRYLPSYLRALERVVCVSSNTTVFPLPQASLPNSSGTLLNGTTNSTSSAAALGSDESLGGALLTPIPWLNADESPSGSSSHSGSQNTELKSESTEIVDGPNGAGRIETVSVVNGVLTTGNGGQTNGGTGTGTEHELRAAGGVTQGELLRQEQEAGVVPSNAAYVRAGGAIVAEAEENRERDSASPEEQPHARGPEEVGMQDTGPQDGREGLDIEAAVGRRTRPAQEGQGEQGETQAKEGGEASGDTAADADAALASDESMKDVSDYR</sequence>
<dbReference type="GO" id="GO:0005737">
    <property type="term" value="C:cytoplasm"/>
    <property type="evidence" value="ECO:0007669"/>
    <property type="project" value="TreeGrafter"/>
</dbReference>
<dbReference type="EMBL" id="ML975188">
    <property type="protein sequence ID" value="KAF1808217.1"/>
    <property type="molecule type" value="Genomic_DNA"/>
</dbReference>
<reference evidence="3 5" key="1">
    <citation type="submission" date="2020-01" db="EMBL/GenBank/DDBJ databases">
        <authorList>
            <consortium name="DOE Joint Genome Institute"/>
            <person name="Haridas S."/>
            <person name="Albert R."/>
            <person name="Binder M."/>
            <person name="Bloem J."/>
            <person name="Labutti K."/>
            <person name="Salamov A."/>
            <person name="Andreopoulos B."/>
            <person name="Baker S.E."/>
            <person name="Barry K."/>
            <person name="Bills G."/>
            <person name="Bluhm B.H."/>
            <person name="Cannon C."/>
            <person name="Castanera R."/>
            <person name="Culley D.E."/>
            <person name="Daum C."/>
            <person name="Ezra D."/>
            <person name="Gonzalez J.B."/>
            <person name="Henrissat B."/>
            <person name="Kuo A."/>
            <person name="Liang C."/>
            <person name="Lipzen A."/>
            <person name="Lutzoni F."/>
            <person name="Magnuson J."/>
            <person name="Mondo S."/>
            <person name="Nolan M."/>
            <person name="Ohm R."/>
            <person name="Pangilinan J."/>
            <person name="Park H.-J."/>
            <person name="Ramirez L."/>
            <person name="Alfaro M."/>
            <person name="Sun H."/>
            <person name="Tritt A."/>
            <person name="Yoshinaga Y."/>
            <person name="Zwiers L.-H."/>
            <person name="Turgeon B.G."/>
            <person name="Goodwin S.B."/>
            <person name="Spatafora J.W."/>
            <person name="Crous P.W."/>
            <person name="Grigoriev I.V."/>
        </authorList>
    </citation>
    <scope>NUCLEOTIDE SEQUENCE</scope>
    <source>
        <strain evidence="3 5">CBS 781.70</strain>
    </source>
</reference>
<evidence type="ECO:0008006" key="6">
    <source>
        <dbReference type="Google" id="ProtNLM"/>
    </source>
</evidence>
<reference evidence="5" key="3">
    <citation type="submission" date="2025-04" db="UniProtKB">
        <authorList>
            <consortium name="RefSeq"/>
        </authorList>
    </citation>
    <scope>IDENTIFICATION</scope>
    <source>
        <strain evidence="5">CBS 781.70</strain>
    </source>
</reference>
<evidence type="ECO:0000313" key="5">
    <source>
        <dbReference type="RefSeq" id="XP_033529848.1"/>
    </source>
</evidence>
<evidence type="ECO:0000313" key="3">
    <source>
        <dbReference type="EMBL" id="KAF1808217.1"/>
    </source>
</evidence>
<proteinExistence type="inferred from homology"/>